<keyword evidence="3" id="KW-0687">Ribonucleoprotein</keyword>
<dbReference type="EMBL" id="MFJV01000001">
    <property type="protein sequence ID" value="OGG24307.1"/>
    <property type="molecule type" value="Genomic_DNA"/>
</dbReference>
<keyword evidence="2" id="KW-0689">Ribosomal protein</keyword>
<dbReference type="GO" id="GO:0006412">
    <property type="term" value="P:translation"/>
    <property type="evidence" value="ECO:0007669"/>
    <property type="project" value="InterPro"/>
</dbReference>
<evidence type="ECO:0000256" key="2">
    <source>
        <dbReference type="ARBA" id="ARBA00022980"/>
    </source>
</evidence>
<dbReference type="InterPro" id="IPR047859">
    <property type="entry name" value="Ribosomal_bL17_CS"/>
</dbReference>
<dbReference type="PANTHER" id="PTHR14413">
    <property type="entry name" value="RIBOSOMAL PROTEIN L17"/>
    <property type="match status" value="1"/>
</dbReference>
<dbReference type="SUPFAM" id="SSF64263">
    <property type="entry name" value="Prokaryotic ribosomal protein L17"/>
    <property type="match status" value="1"/>
</dbReference>
<evidence type="ECO:0000256" key="5">
    <source>
        <dbReference type="SAM" id="MobiDB-lite"/>
    </source>
</evidence>
<evidence type="ECO:0000256" key="1">
    <source>
        <dbReference type="ARBA" id="ARBA00008777"/>
    </source>
</evidence>
<comment type="similarity">
    <text evidence="1">Belongs to the bacterial ribosomal protein bL17 family.</text>
</comment>
<gene>
    <name evidence="6" type="ORF">A3A79_03930</name>
</gene>
<dbReference type="Gene3D" id="3.90.1030.10">
    <property type="entry name" value="Ribosomal protein L17"/>
    <property type="match status" value="2"/>
</dbReference>
<dbReference type="GO" id="GO:0022625">
    <property type="term" value="C:cytosolic large ribosomal subunit"/>
    <property type="evidence" value="ECO:0007669"/>
    <property type="project" value="TreeGrafter"/>
</dbReference>
<dbReference type="Proteomes" id="UP000178759">
    <property type="component" value="Unassembled WGS sequence"/>
</dbReference>
<dbReference type="PROSITE" id="PS01167">
    <property type="entry name" value="RIBOSOMAL_L17"/>
    <property type="match status" value="1"/>
</dbReference>
<dbReference type="Pfam" id="PF01196">
    <property type="entry name" value="Ribosomal_L17"/>
    <property type="match status" value="2"/>
</dbReference>
<protein>
    <recommendedName>
        <fullName evidence="4">50S ribosomal protein L17</fullName>
    </recommendedName>
</protein>
<evidence type="ECO:0000313" key="6">
    <source>
        <dbReference type="EMBL" id="OGG24307.1"/>
    </source>
</evidence>
<dbReference type="InterPro" id="IPR036373">
    <property type="entry name" value="Ribosomal_bL17_sf"/>
</dbReference>
<organism evidence="6 7">
    <name type="scientific">Candidatus Gottesmanbacteria bacterium RIFCSPLOWO2_01_FULL_43_11b</name>
    <dbReference type="NCBI Taxonomy" id="1798392"/>
    <lineage>
        <taxon>Bacteria</taxon>
        <taxon>Candidatus Gottesmaniibacteriota</taxon>
    </lineage>
</organism>
<evidence type="ECO:0000256" key="4">
    <source>
        <dbReference type="ARBA" id="ARBA00035494"/>
    </source>
</evidence>
<dbReference type="STRING" id="1798392.A3A79_03930"/>
<reference evidence="6 7" key="1">
    <citation type="journal article" date="2016" name="Nat. Commun.">
        <title>Thousands of microbial genomes shed light on interconnected biogeochemical processes in an aquifer system.</title>
        <authorList>
            <person name="Anantharaman K."/>
            <person name="Brown C.T."/>
            <person name="Hug L.A."/>
            <person name="Sharon I."/>
            <person name="Castelle C.J."/>
            <person name="Probst A.J."/>
            <person name="Thomas B.C."/>
            <person name="Singh A."/>
            <person name="Wilkins M.J."/>
            <person name="Karaoz U."/>
            <person name="Brodie E.L."/>
            <person name="Williams K.H."/>
            <person name="Hubbard S.S."/>
            <person name="Banfield J.F."/>
        </authorList>
    </citation>
    <scope>NUCLEOTIDE SEQUENCE [LARGE SCALE GENOMIC DNA]</scope>
</reference>
<evidence type="ECO:0000256" key="3">
    <source>
        <dbReference type="ARBA" id="ARBA00023274"/>
    </source>
</evidence>
<accession>A0A1F6AJ46</accession>
<comment type="caution">
    <text evidence="6">The sequence shown here is derived from an EMBL/GenBank/DDBJ whole genome shotgun (WGS) entry which is preliminary data.</text>
</comment>
<name>A0A1F6AJ46_9BACT</name>
<feature type="region of interest" description="Disordered" evidence="5">
    <location>
        <begin position="99"/>
        <end position="119"/>
    </location>
</feature>
<dbReference type="PANTHER" id="PTHR14413:SF16">
    <property type="entry name" value="LARGE RIBOSOMAL SUBUNIT PROTEIN BL17M"/>
    <property type="match status" value="1"/>
</dbReference>
<evidence type="ECO:0000313" key="7">
    <source>
        <dbReference type="Proteomes" id="UP000178759"/>
    </source>
</evidence>
<sequence>MRHGYFGRKLSRNTNERKRLLLGLAQQLIKFGNITTTLPKAKAVQPMVEKMITKSKKGKGWAATRFPNRTSGYTRIIKLGTRLGDSAQEAILSFVDPKPEAKKPVKKSYARKNKTNKSK</sequence>
<feature type="compositionally biased region" description="Basic residues" evidence="5">
    <location>
        <begin position="104"/>
        <end position="119"/>
    </location>
</feature>
<proteinExistence type="inferred from homology"/>
<dbReference type="AlphaFoldDB" id="A0A1F6AJ46"/>
<dbReference type="GO" id="GO:0003735">
    <property type="term" value="F:structural constituent of ribosome"/>
    <property type="evidence" value="ECO:0007669"/>
    <property type="project" value="InterPro"/>
</dbReference>
<dbReference type="InterPro" id="IPR000456">
    <property type="entry name" value="Ribosomal_bL17"/>
</dbReference>